<sequence>MISVRKGSAEERREREREVLKSS</sequence>
<name>A0A5B7JGT6_PORTR</name>
<proteinExistence type="predicted"/>
<accession>A0A5B7JGT6</accession>
<evidence type="ECO:0000313" key="2">
    <source>
        <dbReference type="EMBL" id="MPC92178.1"/>
    </source>
</evidence>
<evidence type="ECO:0000313" key="3">
    <source>
        <dbReference type="Proteomes" id="UP000324222"/>
    </source>
</evidence>
<feature type="region of interest" description="Disordered" evidence="1">
    <location>
        <begin position="1"/>
        <end position="23"/>
    </location>
</feature>
<comment type="caution">
    <text evidence="2">The sequence shown here is derived from an EMBL/GenBank/DDBJ whole genome shotgun (WGS) entry which is preliminary data.</text>
</comment>
<protein>
    <submittedName>
        <fullName evidence="2">Uncharacterized protein</fullName>
    </submittedName>
</protein>
<dbReference type="EMBL" id="VSRR010090341">
    <property type="protein sequence ID" value="MPC92178.1"/>
    <property type="molecule type" value="Genomic_DNA"/>
</dbReference>
<feature type="compositionally biased region" description="Basic and acidic residues" evidence="1">
    <location>
        <begin position="7"/>
        <end position="23"/>
    </location>
</feature>
<dbReference type="Proteomes" id="UP000324222">
    <property type="component" value="Unassembled WGS sequence"/>
</dbReference>
<dbReference type="AlphaFoldDB" id="A0A5B7JGT6"/>
<gene>
    <name evidence="2" type="ORF">E2C01_087252</name>
</gene>
<reference evidence="2 3" key="1">
    <citation type="submission" date="2019-05" db="EMBL/GenBank/DDBJ databases">
        <title>Another draft genome of Portunus trituberculatus and its Hox gene families provides insights of decapod evolution.</title>
        <authorList>
            <person name="Jeong J.-H."/>
            <person name="Song I."/>
            <person name="Kim S."/>
            <person name="Choi T."/>
            <person name="Kim D."/>
            <person name="Ryu S."/>
            <person name="Kim W."/>
        </authorList>
    </citation>
    <scope>NUCLEOTIDE SEQUENCE [LARGE SCALE GENOMIC DNA]</scope>
    <source>
        <tissue evidence="2">Muscle</tissue>
    </source>
</reference>
<organism evidence="2 3">
    <name type="scientific">Portunus trituberculatus</name>
    <name type="common">Swimming crab</name>
    <name type="synonym">Neptunus trituberculatus</name>
    <dbReference type="NCBI Taxonomy" id="210409"/>
    <lineage>
        <taxon>Eukaryota</taxon>
        <taxon>Metazoa</taxon>
        <taxon>Ecdysozoa</taxon>
        <taxon>Arthropoda</taxon>
        <taxon>Crustacea</taxon>
        <taxon>Multicrustacea</taxon>
        <taxon>Malacostraca</taxon>
        <taxon>Eumalacostraca</taxon>
        <taxon>Eucarida</taxon>
        <taxon>Decapoda</taxon>
        <taxon>Pleocyemata</taxon>
        <taxon>Brachyura</taxon>
        <taxon>Eubrachyura</taxon>
        <taxon>Portunoidea</taxon>
        <taxon>Portunidae</taxon>
        <taxon>Portuninae</taxon>
        <taxon>Portunus</taxon>
    </lineage>
</organism>
<evidence type="ECO:0000256" key="1">
    <source>
        <dbReference type="SAM" id="MobiDB-lite"/>
    </source>
</evidence>
<keyword evidence="3" id="KW-1185">Reference proteome</keyword>